<evidence type="ECO:0000313" key="2">
    <source>
        <dbReference type="EMBL" id="CAE7341953.1"/>
    </source>
</evidence>
<proteinExistence type="predicted"/>
<feature type="region of interest" description="Disordered" evidence="1">
    <location>
        <begin position="211"/>
        <end position="233"/>
    </location>
</feature>
<dbReference type="AlphaFoldDB" id="A0A812PPK2"/>
<dbReference type="InterPro" id="IPR036691">
    <property type="entry name" value="Endo/exonu/phosph_ase_sf"/>
</dbReference>
<keyword evidence="3" id="KW-1185">Reference proteome</keyword>
<evidence type="ECO:0000313" key="3">
    <source>
        <dbReference type="Proteomes" id="UP000649617"/>
    </source>
</evidence>
<dbReference type="SUPFAM" id="SSF56219">
    <property type="entry name" value="DNase I-like"/>
    <property type="match status" value="1"/>
</dbReference>
<evidence type="ECO:0008006" key="4">
    <source>
        <dbReference type="Google" id="ProtNLM"/>
    </source>
</evidence>
<protein>
    <recommendedName>
        <fullName evidence="4">Endonuclease/exonuclease/phosphatase domain-containing protein</fullName>
    </recommendedName>
</protein>
<reference evidence="2" key="1">
    <citation type="submission" date="2021-02" db="EMBL/GenBank/DDBJ databases">
        <authorList>
            <person name="Dougan E. K."/>
            <person name="Rhodes N."/>
            <person name="Thang M."/>
            <person name="Chan C."/>
        </authorList>
    </citation>
    <scope>NUCLEOTIDE SEQUENCE</scope>
</reference>
<comment type="caution">
    <text evidence="2">The sequence shown here is derived from an EMBL/GenBank/DDBJ whole genome shotgun (WGS) entry which is preliminary data.</text>
</comment>
<dbReference type="Gene3D" id="3.60.10.10">
    <property type="entry name" value="Endonuclease/exonuclease/phosphatase"/>
    <property type="match status" value="1"/>
</dbReference>
<organism evidence="2 3">
    <name type="scientific">Symbiodinium pilosum</name>
    <name type="common">Dinoflagellate</name>
    <dbReference type="NCBI Taxonomy" id="2952"/>
    <lineage>
        <taxon>Eukaryota</taxon>
        <taxon>Sar</taxon>
        <taxon>Alveolata</taxon>
        <taxon>Dinophyceae</taxon>
        <taxon>Suessiales</taxon>
        <taxon>Symbiodiniaceae</taxon>
        <taxon>Symbiodinium</taxon>
    </lineage>
</organism>
<sequence>EWKAAGWHACLSAPDDNGVSRVALLSRLPFKVVQLCREEGLGRQAAALVDVATPQGTDTLLCVAAYFQCRQKAVAEAQFHDVITEADYSGRSTLIFGDFNLTQQKGLVAEVVQSGLAFACDDAARGEELPCTGPVYDGSRRRRIDYGLTLNGLVATEVMRVPEAEVDFHFSAEVEAHFHELLQQGVDAAWAFASDWAERLLFEEPRDDQVPRSELWSPTRPRRRRDNDRDLDQSPGLRALRRLLRKLQLCVNRPWDVPLQRACVASCIATRSLVPELPRLECGSAAAVQQVEGLVAEVAKREKKLHLSRWKERMQFDVGKVRAYVKRKADEQLAFEKEPPALADTTGGWHPAVAVHEQVDRVLRAVPRPPEVPVSFAVGAEELRCATLAMKNKAAGADDWLPCDMAALPRAWFNWAALIWDRILAQGARVIQAQLKPWVQSWCDHRSAGGIAGTSVQQALMQIRKAMADEVAEDLEVLGVRATFQGPWSLLRFQVRKVILRARLLGWVTANRKIQKHLILSLVVPPFSWAAGFARPDAKALKEIRTEITQAFQKCFSRDFARVCFFEALDWQLRPEFACDLVALRVLWKASIQVPGWLDFLPIREARFRWQVLIPEAPV</sequence>
<accession>A0A812PPK2</accession>
<name>A0A812PPK2_SYMPI</name>
<dbReference type="OrthoDB" id="420162at2759"/>
<dbReference type="Proteomes" id="UP000649617">
    <property type="component" value="Unassembled WGS sequence"/>
</dbReference>
<feature type="non-terminal residue" evidence="2">
    <location>
        <position position="619"/>
    </location>
</feature>
<gene>
    <name evidence="2" type="ORF">SPIL2461_LOCUS8072</name>
</gene>
<dbReference type="EMBL" id="CAJNIZ010013023">
    <property type="protein sequence ID" value="CAE7341953.1"/>
    <property type="molecule type" value="Genomic_DNA"/>
</dbReference>
<evidence type="ECO:0000256" key="1">
    <source>
        <dbReference type="SAM" id="MobiDB-lite"/>
    </source>
</evidence>